<evidence type="ECO:0000256" key="2">
    <source>
        <dbReference type="SAM" id="MobiDB-lite"/>
    </source>
</evidence>
<comment type="caution">
    <text evidence="7">The sequence shown here is derived from an EMBL/GenBank/DDBJ whole genome shotgun (WGS) entry which is preliminary data.</text>
</comment>
<feature type="domain" description="Maestro/Maestro-like HEAT-repeats" evidence="6">
    <location>
        <begin position="1365"/>
        <end position="1453"/>
    </location>
</feature>
<dbReference type="Proteomes" id="UP001142489">
    <property type="component" value="Unassembled WGS sequence"/>
</dbReference>
<proteinExistence type="predicted"/>
<dbReference type="InterPro" id="IPR045206">
    <property type="entry name" value="Maestro_heat-like_prot"/>
</dbReference>
<feature type="compositionally biased region" description="Pro residues" evidence="2">
    <location>
        <begin position="1547"/>
        <end position="1556"/>
    </location>
</feature>
<dbReference type="InterPro" id="IPR048465">
    <property type="entry name" value="Maestro-like_HEAT"/>
</dbReference>
<dbReference type="Pfam" id="PF23210">
    <property type="entry name" value="HEAT_Maestro_2"/>
    <property type="match status" value="2"/>
</dbReference>
<dbReference type="InterPro" id="IPR055406">
    <property type="entry name" value="HEAT_Maestro"/>
</dbReference>
<dbReference type="SUPFAM" id="SSF48371">
    <property type="entry name" value="ARM repeat"/>
    <property type="match status" value="2"/>
</dbReference>
<evidence type="ECO:0000259" key="4">
    <source>
        <dbReference type="Pfam" id="PF23210"/>
    </source>
</evidence>
<evidence type="ECO:0000256" key="1">
    <source>
        <dbReference type="ARBA" id="ARBA00022737"/>
    </source>
</evidence>
<dbReference type="PANTHER" id="PTHR23120">
    <property type="entry name" value="MAESTRO-RELATED HEAT DOMAIN-CONTAINING"/>
    <property type="match status" value="1"/>
</dbReference>
<dbReference type="InterPro" id="IPR056282">
    <property type="entry name" value="MROH2B-like_N_HEAT"/>
</dbReference>
<feature type="domain" description="MROH2B-like HEAT-repeats" evidence="4">
    <location>
        <begin position="710"/>
        <end position="933"/>
    </location>
</feature>
<feature type="compositionally biased region" description="Low complexity" evidence="2">
    <location>
        <begin position="1557"/>
        <end position="1566"/>
    </location>
</feature>
<evidence type="ECO:0000313" key="7">
    <source>
        <dbReference type="EMBL" id="KAJ7308955.1"/>
    </source>
</evidence>
<feature type="region of interest" description="Disordered" evidence="2">
    <location>
        <begin position="1"/>
        <end position="20"/>
    </location>
</feature>
<dbReference type="Pfam" id="PF23227">
    <property type="entry name" value="HEAT_MROH2B_C"/>
    <property type="match status" value="1"/>
</dbReference>
<dbReference type="EMBL" id="JAPFRF010000017">
    <property type="protein sequence ID" value="KAJ7308955.1"/>
    <property type="molecule type" value="Genomic_DNA"/>
</dbReference>
<feature type="compositionally biased region" description="Low complexity" evidence="2">
    <location>
        <begin position="1590"/>
        <end position="1603"/>
    </location>
</feature>
<sequence length="1642" mass="178867">MEQKRYEDTPTEEGALSGGGELCSLPRRLPFLEAGRQKESAVYTDQAARSCPAAATLAFLVMLQEEEKASSVRQQVLIYRTLQALLQHGLEVEPTRDLIVAASKQLGPLLAQEGPRELQAAASHTLATLAHGHFNPVMTELQRHLRPFRLPSEFALLTLGRLAAANVYGSIPFFGITLATLQTVVRWILDGRRRRALCTALEQMCRAIQVYLRNWGKCSYPRISVQRFAGHLFPLYAPMARTWLPGGDPQVQAAVLKVLSPVLSILLSRREFQAQVHEDLLLLSALYESRVDPLLLLSQILEASLVNRHPIPKMLVDPLARALSHQICPRGREQPHHQENCAEISRLFLYLARSRPSELLGALQRQLEEGCEGARVTLLLLLSKVAGAQAPEVWSRRQLCVKAVKAVLRDDSARVRLATLQVIGKLLHVGYLEKVEGWPLHYIALQLAVSSHQLTHPTRRLPLGGLEEKAIERAAMEALHAPPWQPRRELWARLLSYLMRPHCATSTVPLCHALRLLAKQRLRRAAHKEGGLDPGDTPTPQEVLARLLSLAVSPLEGPGRGAAALLLLEALRPELYQEVAEHCKYTLEEAVWQEKLLEFLRKSLQQQQQQQQKQPPPPPPRGGREEGGGWILGLAQEFAKQLHLTQGSSIEKVFLHKALGMALSWAGEAQGVTCQLREVLLQADHTEESQQEGGTVLSLSPPPPPPPPPQGLRWCLAYCAEGQLPAVLAALSHFEEQAVPGEEELDAETGCLHSGQGLPERARLRSALLLLYSSTVLRAPWEQLRPHLGGRIVPGILRHYAASPGPQRAKDTELVLSFTQSVSELSLSIQGHGETPDFRLPQKQALLGHLVDILKAQSSEEASGSPVCREVLAALWHLSQVPEPLPHEESVELAERCLNHVLALPPSGLSGDATQGLPTKTVAAVSRLVEALLGEPVAEWCQQAFQLLGYWLVSEREGQRARAMQVAAHLLKARLQRSSVGRDAISPPLPLGQFGHFLGTLGPSTHDALGTIRKGAGQCIEALLSIPGTARRPTPEGRAKEWRLQCIQRGLRSESAGEVHLASLRMAKLVARALPSEEILPFLRSLLEQLRTLSAACDQAALSWFEVAAGERRADLKDKWAEDPSLRRSLAQALCGLARHHHRAVCDSLVEQPLLQPRARRELWGALATPENSQASVLKHLLRWVKADVDGAPHSVSVLIALQEVVSALGDCARLFPLFAELCHALLRRLSQDWPGEMPAAVSPLLGSHGELGTGQAGPRGLAVAVLRSVLSRALPEAAQEMEAEKAWTALEEPQSLLKGVASLGRALAHADNPLLERLLRRLLRALRSKGGPSHGLALAFCVELVGHPSLLHQPETLGHLLSSWLAAAREGDGPLRFLSVRGLGNLAEGAPQEAQKHPEALLGTLLQGLGSPARPEVALESLRALGKAWGCLRAWHARRTLQAVSRQLCDYLGHVSVGEPRRGGGLSLRPPFCSKEPNPPLLRRRTPQPRCSWGRRLPPIQWPCPPPAGGLCTLPSFLCGFCPLEGHQGLCGLEHSRCFGFSRKGSPPPSLPFPPAGGRFPPGCGLRAPREAGWGHPAQPRHDLRQGNPSPLGGSLAPLLGSQPRRGPGLLHHLPPVRPFLGPAGPRAGDGGPAAAADGPL</sequence>
<accession>A0A9Q0XC11</accession>
<dbReference type="OrthoDB" id="1884734at2759"/>
<feature type="domain" description="MROH2B-like HEAT-repeats" evidence="4">
    <location>
        <begin position="270"/>
        <end position="694"/>
    </location>
</feature>
<feature type="compositionally biased region" description="Low complexity" evidence="2">
    <location>
        <begin position="1623"/>
        <end position="1642"/>
    </location>
</feature>
<dbReference type="InterPro" id="IPR011989">
    <property type="entry name" value="ARM-like"/>
</dbReference>
<gene>
    <name evidence="7" type="ORF">JRQ81_008235</name>
</gene>
<reference evidence="7" key="1">
    <citation type="journal article" date="2023" name="DNA Res.">
        <title>Chromosome-level genome assembly of Phrynocephalus forsythii using third-generation DNA sequencing and Hi-C analysis.</title>
        <authorList>
            <person name="Qi Y."/>
            <person name="Zhao W."/>
            <person name="Zhao Y."/>
            <person name="Niu C."/>
            <person name="Cao S."/>
            <person name="Zhang Y."/>
        </authorList>
    </citation>
    <scope>NUCLEOTIDE SEQUENCE</scope>
    <source>
        <tissue evidence="7">Muscle</tissue>
    </source>
</reference>
<feature type="region of interest" description="Disordered" evidence="2">
    <location>
        <begin position="685"/>
        <end position="708"/>
    </location>
</feature>
<feature type="domain" description="Maestro-like HEAT-repeats" evidence="3">
    <location>
        <begin position="959"/>
        <end position="1178"/>
    </location>
</feature>
<feature type="domain" description="MROH2B-like N-terminal HEAT-repeats" evidence="5">
    <location>
        <begin position="46"/>
        <end position="262"/>
    </location>
</feature>
<feature type="region of interest" description="Disordered" evidence="2">
    <location>
        <begin position="604"/>
        <end position="628"/>
    </location>
</feature>
<dbReference type="GO" id="GO:0005737">
    <property type="term" value="C:cytoplasm"/>
    <property type="evidence" value="ECO:0007669"/>
    <property type="project" value="TreeGrafter"/>
</dbReference>
<keyword evidence="8" id="KW-1185">Reference proteome</keyword>
<protein>
    <submittedName>
        <fullName evidence="7">Uncharacterized protein</fullName>
    </submittedName>
</protein>
<dbReference type="InterPro" id="IPR055408">
    <property type="entry name" value="HEAT_MROH2B-like"/>
</dbReference>
<evidence type="ECO:0000313" key="8">
    <source>
        <dbReference type="Proteomes" id="UP001142489"/>
    </source>
</evidence>
<feature type="region of interest" description="Disordered" evidence="2">
    <location>
        <begin position="1545"/>
        <end position="1642"/>
    </location>
</feature>
<dbReference type="Pfam" id="PF21047">
    <property type="entry name" value="HEAT_Maestro"/>
    <property type="match status" value="1"/>
</dbReference>
<evidence type="ECO:0000259" key="5">
    <source>
        <dbReference type="Pfam" id="PF23221"/>
    </source>
</evidence>
<dbReference type="Pfam" id="PF23221">
    <property type="entry name" value="HEAT_MROH2B_1st"/>
    <property type="match status" value="1"/>
</dbReference>
<evidence type="ECO:0000259" key="6">
    <source>
        <dbReference type="Pfam" id="PF23227"/>
    </source>
</evidence>
<dbReference type="InterPro" id="IPR016024">
    <property type="entry name" value="ARM-type_fold"/>
</dbReference>
<dbReference type="PANTHER" id="PTHR23120:SF22">
    <property type="entry name" value="MAESTRO HEAT-LIKE REPEAT-CONTAINING PROTEIN FAMILY MEMBER 2B"/>
    <property type="match status" value="1"/>
</dbReference>
<name>A0A9Q0XC11_9SAUR</name>
<keyword evidence="1" id="KW-0677">Repeat</keyword>
<organism evidence="7 8">
    <name type="scientific">Phrynocephalus forsythii</name>
    <dbReference type="NCBI Taxonomy" id="171643"/>
    <lineage>
        <taxon>Eukaryota</taxon>
        <taxon>Metazoa</taxon>
        <taxon>Chordata</taxon>
        <taxon>Craniata</taxon>
        <taxon>Vertebrata</taxon>
        <taxon>Euteleostomi</taxon>
        <taxon>Lepidosauria</taxon>
        <taxon>Squamata</taxon>
        <taxon>Bifurcata</taxon>
        <taxon>Unidentata</taxon>
        <taxon>Episquamata</taxon>
        <taxon>Toxicofera</taxon>
        <taxon>Iguania</taxon>
        <taxon>Acrodonta</taxon>
        <taxon>Agamidae</taxon>
        <taxon>Agaminae</taxon>
        <taxon>Phrynocephalus</taxon>
    </lineage>
</organism>
<dbReference type="Gene3D" id="1.25.10.10">
    <property type="entry name" value="Leucine-rich Repeat Variant"/>
    <property type="match status" value="1"/>
</dbReference>
<evidence type="ECO:0000259" key="3">
    <source>
        <dbReference type="Pfam" id="PF21047"/>
    </source>
</evidence>